<dbReference type="OrthoDB" id="3812886at2"/>
<reference evidence="1 2" key="1">
    <citation type="submission" date="2015-04" db="EMBL/GenBank/DDBJ databases">
        <title>Whole genome shotgun sequence of Flavihumibacter petaseus NBRC 106054.</title>
        <authorList>
            <person name="Miyazawa S."/>
            <person name="Hosoyama A."/>
            <person name="Hashimoto M."/>
            <person name="Noguchi M."/>
            <person name="Tsuchikane K."/>
            <person name="Ohji S."/>
            <person name="Yamazoe A."/>
            <person name="Ichikawa N."/>
            <person name="Kimura A."/>
            <person name="Fujita N."/>
        </authorList>
    </citation>
    <scope>NUCLEOTIDE SEQUENCE [LARGE SCALE GENOMIC DNA]</scope>
    <source>
        <strain evidence="1 2">NBRC 106054</strain>
    </source>
</reference>
<sequence>MFSFFKRKKESIPVPAWAGFFNGKEYQHFLDEIDRYFKGFQYIINAEEGVLTSDREIFGYSHLGLVNVAQLCKQEGRKQYHEVIRQHFEKMKEGATMNDEIDNLLSSMETARNFLGVRLYPQDYFSAVGLDNIVYQPFSGELLACLVFDTPHVVSSVKPDQVEPWNQPADVLFSIGKNNIRANYTTEISKVSLEGFDIWFAQGDHHFVTNIVFDLETRQDLLGQHGALVALPHRHAAIIYPINNLQVADAMNKLIPITHGMNQEGPGSVSPEIFWYCDGVFTPVPYKLESKNLRIFPPGPFLEMLNKLN</sequence>
<accession>A0A0E9N3A5</accession>
<dbReference type="RefSeq" id="WP_046369666.1">
    <property type="nucleotide sequence ID" value="NZ_BBWV01000002.1"/>
</dbReference>
<organism evidence="1 2">
    <name type="scientific">Flavihumibacter petaseus NBRC 106054</name>
    <dbReference type="NCBI Taxonomy" id="1220578"/>
    <lineage>
        <taxon>Bacteria</taxon>
        <taxon>Pseudomonadati</taxon>
        <taxon>Bacteroidota</taxon>
        <taxon>Chitinophagia</taxon>
        <taxon>Chitinophagales</taxon>
        <taxon>Chitinophagaceae</taxon>
        <taxon>Flavihumibacter</taxon>
    </lineage>
</organism>
<evidence type="ECO:0000313" key="1">
    <source>
        <dbReference type="EMBL" id="GAO43840.1"/>
    </source>
</evidence>
<gene>
    <name evidence="1" type="ORF">FPE01S_02_09460</name>
</gene>
<dbReference type="Proteomes" id="UP000033121">
    <property type="component" value="Unassembled WGS sequence"/>
</dbReference>
<evidence type="ECO:0000313" key="2">
    <source>
        <dbReference type="Proteomes" id="UP000033121"/>
    </source>
</evidence>
<dbReference type="STRING" id="1220578.FPE01S_02_09460"/>
<protein>
    <recommendedName>
        <fullName evidence="3">DUF1444 family protein</fullName>
    </recommendedName>
</protein>
<dbReference type="AlphaFoldDB" id="A0A0E9N3A5"/>
<name>A0A0E9N3A5_9BACT</name>
<dbReference type="EMBL" id="BBWV01000002">
    <property type="protein sequence ID" value="GAO43840.1"/>
    <property type="molecule type" value="Genomic_DNA"/>
</dbReference>
<evidence type="ECO:0008006" key="3">
    <source>
        <dbReference type="Google" id="ProtNLM"/>
    </source>
</evidence>
<keyword evidence="2" id="KW-1185">Reference proteome</keyword>
<proteinExistence type="predicted"/>
<comment type="caution">
    <text evidence="1">The sequence shown here is derived from an EMBL/GenBank/DDBJ whole genome shotgun (WGS) entry which is preliminary data.</text>
</comment>